<feature type="chain" id="PRO_5003405349" description="PAN-3 domain-containing protein" evidence="1">
    <location>
        <begin position="19"/>
        <end position="251"/>
    </location>
</feature>
<dbReference type="EMBL" id="GL379904">
    <property type="protein sequence ID" value="EGT33313.1"/>
    <property type="molecule type" value="Genomic_DNA"/>
</dbReference>
<dbReference type="AlphaFoldDB" id="G0NL85"/>
<dbReference type="PANTHER" id="PTHR47629:SF12">
    <property type="entry name" value="PAN-3 DOMAIN-CONTAINING PROTEIN"/>
    <property type="match status" value="1"/>
</dbReference>
<dbReference type="InterPro" id="IPR016187">
    <property type="entry name" value="CTDL_fold"/>
</dbReference>
<dbReference type="Proteomes" id="UP000008068">
    <property type="component" value="Unassembled WGS sequence"/>
</dbReference>
<feature type="domain" description="PAN-3" evidence="2">
    <location>
        <begin position="5"/>
        <end position="136"/>
    </location>
</feature>
<evidence type="ECO:0000256" key="1">
    <source>
        <dbReference type="SAM" id="SignalP"/>
    </source>
</evidence>
<dbReference type="SUPFAM" id="SSF56436">
    <property type="entry name" value="C-type lectin-like"/>
    <property type="match status" value="1"/>
</dbReference>
<dbReference type="OMA" id="TELEFAY"/>
<keyword evidence="4" id="KW-1185">Reference proteome</keyword>
<dbReference type="InParanoid" id="G0NL85"/>
<feature type="signal peptide" evidence="1">
    <location>
        <begin position="1"/>
        <end position="18"/>
    </location>
</feature>
<dbReference type="SMART" id="SM00605">
    <property type="entry name" value="CW"/>
    <property type="match status" value="1"/>
</dbReference>
<dbReference type="InterPro" id="IPR006583">
    <property type="entry name" value="PAN-3_domain"/>
</dbReference>
<evidence type="ECO:0000259" key="2">
    <source>
        <dbReference type="SMART" id="SM00605"/>
    </source>
</evidence>
<sequence length="251" mass="27372">MFLYSFFLLFLLSSTVSSQYEATMVQMYGKVGDVDPSTASDKTLADENACTSTCYDDVECILAFMKGGYCLNYKYSAFDSTTGMTVTATTNTEGYVVAFKISQMACPKGSPTTFAYVDRRNDANYPFQWTSSGTSWTLTNPCPAPWNIIKRADGNYICMRTFGFGEKVQETFDTGIALCEEKGVKVTGISSQFELDTLVQTGNTAGVTGVVWVDGRPKSDCSSPCLQNSGYTWTDGYTTTLGDLTIKTISG</sequence>
<evidence type="ECO:0000313" key="3">
    <source>
        <dbReference type="EMBL" id="EGT33313.1"/>
    </source>
</evidence>
<dbReference type="OrthoDB" id="5812070at2759"/>
<evidence type="ECO:0000313" key="4">
    <source>
        <dbReference type="Proteomes" id="UP000008068"/>
    </source>
</evidence>
<reference evidence="4" key="1">
    <citation type="submission" date="2011-07" db="EMBL/GenBank/DDBJ databases">
        <authorList>
            <consortium name="Caenorhabditis brenneri Sequencing and Analysis Consortium"/>
            <person name="Wilson R.K."/>
        </authorList>
    </citation>
    <scope>NUCLEOTIDE SEQUENCE [LARGE SCALE GENOMIC DNA]</scope>
    <source>
        <strain evidence="4">PB2801</strain>
    </source>
</reference>
<dbReference type="eggNOG" id="KOG4297">
    <property type="taxonomic scope" value="Eukaryota"/>
</dbReference>
<name>G0NL85_CAEBE</name>
<dbReference type="PANTHER" id="PTHR47629">
    <property type="entry name" value="C-TYPE LECTIN-RELATED"/>
    <property type="match status" value="1"/>
</dbReference>
<dbReference type="HOGENOM" id="CLU_1107907_0_0_1"/>
<keyword evidence="1" id="KW-0732">Signal</keyword>
<dbReference type="Pfam" id="PF08277">
    <property type="entry name" value="PAN_3"/>
    <property type="match status" value="1"/>
</dbReference>
<gene>
    <name evidence="3" type="ORF">CAEBREN_20659</name>
</gene>
<protein>
    <recommendedName>
        <fullName evidence="2">PAN-3 domain-containing protein</fullName>
    </recommendedName>
</protein>
<dbReference type="STRING" id="135651.G0NL85"/>
<organism evidence="4">
    <name type="scientific">Caenorhabditis brenneri</name>
    <name type="common">Nematode worm</name>
    <dbReference type="NCBI Taxonomy" id="135651"/>
    <lineage>
        <taxon>Eukaryota</taxon>
        <taxon>Metazoa</taxon>
        <taxon>Ecdysozoa</taxon>
        <taxon>Nematoda</taxon>
        <taxon>Chromadorea</taxon>
        <taxon>Rhabditida</taxon>
        <taxon>Rhabditina</taxon>
        <taxon>Rhabditomorpha</taxon>
        <taxon>Rhabditoidea</taxon>
        <taxon>Rhabditidae</taxon>
        <taxon>Peloderinae</taxon>
        <taxon>Caenorhabditis</taxon>
    </lineage>
</organism>
<accession>G0NL85</accession>
<dbReference type="FunCoup" id="G0NL85">
    <property type="interactions" value="389"/>
</dbReference>
<proteinExistence type="predicted"/>